<gene>
    <name evidence="1" type="ORF">SAMN05444167_0813</name>
</gene>
<name>A0A1G7GUU7_9BACT</name>
<organism evidence="1 2">
    <name type="scientific">Terriglobus roseus</name>
    <dbReference type="NCBI Taxonomy" id="392734"/>
    <lineage>
        <taxon>Bacteria</taxon>
        <taxon>Pseudomonadati</taxon>
        <taxon>Acidobacteriota</taxon>
        <taxon>Terriglobia</taxon>
        <taxon>Terriglobales</taxon>
        <taxon>Acidobacteriaceae</taxon>
        <taxon>Terriglobus</taxon>
    </lineage>
</organism>
<dbReference type="EMBL" id="LT629690">
    <property type="protein sequence ID" value="SDE91958.1"/>
    <property type="molecule type" value="Genomic_DNA"/>
</dbReference>
<evidence type="ECO:0000313" key="2">
    <source>
        <dbReference type="Proteomes" id="UP000182427"/>
    </source>
</evidence>
<keyword evidence="2" id="KW-1185">Reference proteome</keyword>
<proteinExistence type="predicted"/>
<dbReference type="Proteomes" id="UP000182427">
    <property type="component" value="Chromosome I"/>
</dbReference>
<protein>
    <submittedName>
        <fullName evidence="1">Uncharacterized protein</fullName>
    </submittedName>
</protein>
<accession>A0A1G7GUU7</accession>
<sequence length="401" mass="44507">MTPADLQPANFDKYPPLAQAFAIRHLGLLRELPMSVCPSFLVQIIALDTRFPVERETLEWQCVSLEAMEPQRRASLLTPLRVITLPPELERTNWVHSPGTFVEQMTASLWSSGQINAFHEASRALFEAIPEKTDTTDRLLFIVLGQGADVSRSSLMRKLARQGIRLEGIDAASVKAQMLAEVADRAKRTSAPYTHWYIDGGVAWDVPTSFDPVVSTSYAQLEPLRNQVLAQMKSILQSGQSGAEQMRTQLSEISAQSSGSSRVTTDPVLQRFYTELFTEGSGTQIFSTSFVQWAGRELARRAQPATVLLRYGPRQRHRGLNEMVEEPDSTTPDPEGSLVDAEMNAFYNWIAMKRITAPGRLTTLAWAEGSSRAVLISPGTKPNTISSRPLTISQALRAKYV</sequence>
<dbReference type="OrthoDB" id="111758at2"/>
<dbReference type="RefSeq" id="WP_083344026.1">
    <property type="nucleotide sequence ID" value="NZ_LT629690.1"/>
</dbReference>
<evidence type="ECO:0000313" key="1">
    <source>
        <dbReference type="EMBL" id="SDE91958.1"/>
    </source>
</evidence>
<dbReference type="AlphaFoldDB" id="A0A1G7GUU7"/>
<reference evidence="1 2" key="1">
    <citation type="submission" date="2016-10" db="EMBL/GenBank/DDBJ databases">
        <authorList>
            <person name="de Groot N.N."/>
        </authorList>
    </citation>
    <scope>NUCLEOTIDE SEQUENCE [LARGE SCALE GENOMIC DNA]</scope>
    <source>
        <strain evidence="1 2">GAS232</strain>
    </source>
</reference>